<feature type="compositionally biased region" description="Basic residues" evidence="1">
    <location>
        <begin position="185"/>
        <end position="200"/>
    </location>
</feature>
<feature type="transmembrane region" description="Helical" evidence="2">
    <location>
        <begin position="128"/>
        <end position="145"/>
    </location>
</feature>
<dbReference type="RefSeq" id="WP_378269544.1">
    <property type="nucleotide sequence ID" value="NZ_JBHUKR010000021.1"/>
</dbReference>
<sequence length="200" mass="21061">MTRSEDAHIRVHGLQPVQVLAGLIGLVYLVAGAIGFSRTGVTDFAGTQHDVMLLGFMVNPLHNLVHVVVGLLGLLLATSSGLARTYGWLLFAGFGVAAIWGLMITGVISSNPVSGLGNPLHLNAADNWLHLGSAVLGLIVAIMPARKVAHVPVTTVPDDTATQTIITDKADTSGAATETIERPKRTTGWHRRSNKTKAAH</sequence>
<name>A0ABW5G1G2_9PSEU</name>
<keyword evidence="2" id="KW-0472">Membrane</keyword>
<dbReference type="EMBL" id="JBHUKR010000021">
    <property type="protein sequence ID" value="MFD2421128.1"/>
    <property type="molecule type" value="Genomic_DNA"/>
</dbReference>
<reference evidence="4" key="1">
    <citation type="journal article" date="2019" name="Int. J. Syst. Evol. Microbiol.">
        <title>The Global Catalogue of Microorganisms (GCM) 10K type strain sequencing project: providing services to taxonomists for standard genome sequencing and annotation.</title>
        <authorList>
            <consortium name="The Broad Institute Genomics Platform"/>
            <consortium name="The Broad Institute Genome Sequencing Center for Infectious Disease"/>
            <person name="Wu L."/>
            <person name="Ma J."/>
        </authorList>
    </citation>
    <scope>NUCLEOTIDE SEQUENCE [LARGE SCALE GENOMIC DNA]</scope>
    <source>
        <strain evidence="4">CGMCC 4.7645</strain>
    </source>
</reference>
<keyword evidence="2" id="KW-0812">Transmembrane</keyword>
<gene>
    <name evidence="3" type="ORF">ACFSXZ_32845</name>
</gene>
<keyword evidence="2" id="KW-1133">Transmembrane helix</keyword>
<feature type="transmembrane region" description="Helical" evidence="2">
    <location>
        <begin position="88"/>
        <end position="108"/>
    </location>
</feature>
<protein>
    <submittedName>
        <fullName evidence="3">DUF4383 domain-containing protein</fullName>
    </submittedName>
</protein>
<organism evidence="3 4">
    <name type="scientific">Amycolatopsis pigmentata</name>
    <dbReference type="NCBI Taxonomy" id="450801"/>
    <lineage>
        <taxon>Bacteria</taxon>
        <taxon>Bacillati</taxon>
        <taxon>Actinomycetota</taxon>
        <taxon>Actinomycetes</taxon>
        <taxon>Pseudonocardiales</taxon>
        <taxon>Pseudonocardiaceae</taxon>
        <taxon>Amycolatopsis</taxon>
    </lineage>
</organism>
<evidence type="ECO:0000256" key="2">
    <source>
        <dbReference type="SAM" id="Phobius"/>
    </source>
</evidence>
<dbReference type="Pfam" id="PF14325">
    <property type="entry name" value="DUF4383"/>
    <property type="match status" value="1"/>
</dbReference>
<proteinExistence type="predicted"/>
<feature type="transmembrane region" description="Helical" evidence="2">
    <location>
        <begin position="20"/>
        <end position="39"/>
    </location>
</feature>
<accession>A0ABW5G1G2</accession>
<keyword evidence="4" id="KW-1185">Reference proteome</keyword>
<comment type="caution">
    <text evidence="3">The sequence shown here is derived from an EMBL/GenBank/DDBJ whole genome shotgun (WGS) entry which is preliminary data.</text>
</comment>
<evidence type="ECO:0000313" key="3">
    <source>
        <dbReference type="EMBL" id="MFD2421128.1"/>
    </source>
</evidence>
<evidence type="ECO:0000256" key="1">
    <source>
        <dbReference type="SAM" id="MobiDB-lite"/>
    </source>
</evidence>
<feature type="region of interest" description="Disordered" evidence="1">
    <location>
        <begin position="172"/>
        <end position="200"/>
    </location>
</feature>
<feature type="transmembrane region" description="Helical" evidence="2">
    <location>
        <begin position="51"/>
        <end position="76"/>
    </location>
</feature>
<dbReference type="Proteomes" id="UP001597417">
    <property type="component" value="Unassembled WGS sequence"/>
</dbReference>
<evidence type="ECO:0000313" key="4">
    <source>
        <dbReference type="Proteomes" id="UP001597417"/>
    </source>
</evidence>